<dbReference type="PANTHER" id="PTHR33069">
    <property type="entry name" value="CHROMOSOME 7, WHOLE GENOME SHOTGUN SEQUENCE-RELATED"/>
    <property type="match status" value="1"/>
</dbReference>
<name>A0A0L0V0J8_9BASI</name>
<feature type="region of interest" description="Disordered" evidence="1">
    <location>
        <begin position="22"/>
        <end position="41"/>
    </location>
</feature>
<evidence type="ECO:0000313" key="3">
    <source>
        <dbReference type="Proteomes" id="UP000054564"/>
    </source>
</evidence>
<comment type="caution">
    <text evidence="2">The sequence shown here is derived from an EMBL/GenBank/DDBJ whole genome shotgun (WGS) entry which is preliminary data.</text>
</comment>
<dbReference type="PANTHER" id="PTHR33069:SF3">
    <property type="entry name" value="DYNEIN HEAVY CHAIN TAIL DOMAIN-CONTAINING PROTEIN"/>
    <property type="match status" value="1"/>
</dbReference>
<dbReference type="OrthoDB" id="2496543at2759"/>
<accession>A0A0L0V0J8</accession>
<keyword evidence="3" id="KW-1185">Reference proteome</keyword>
<sequence>MQQLRIAAYAFARISHKYDQSLEGNTDTSGTMTRDQDVPIGDMGEKSKIWERIETQLLPSIREQITSLATSLNLQASEELPNPNLELALVILSKLDLNLENALSLTQSFALGSPVPDERHDHHLKKWKSFRCFRLTASIEGLIHISIRTLLQYCAEFLQWCNLPIAERVDPSAQQEACKLRQRIHFYTSDAGDCIEDTIQWSRKSDWAIIHKNWIGIADSFSKALQDLNVLTKPTIDPASDLANLTINPTEEHDRANIANTHARTQEMRKRLIEVMISTIPLAKLGRISVKKALKMIPKQPMYKLDTELNSKTIRFLQHVFDGMSLSLDFLTFEFRRIMRQQEITIARLDSLHTLAEDLQKIMGGTMADLNSHFIPSLRGVKHASTENDSLAWSPTLEERWNTSAVRLLDLISSIKIELKQYLEQEQGD</sequence>
<protein>
    <submittedName>
        <fullName evidence="2">Uncharacterized protein</fullName>
    </submittedName>
</protein>
<evidence type="ECO:0000313" key="2">
    <source>
        <dbReference type="EMBL" id="KNE92810.1"/>
    </source>
</evidence>
<proteinExistence type="predicted"/>
<evidence type="ECO:0000256" key="1">
    <source>
        <dbReference type="SAM" id="MobiDB-lite"/>
    </source>
</evidence>
<dbReference type="Proteomes" id="UP000054564">
    <property type="component" value="Unassembled WGS sequence"/>
</dbReference>
<dbReference type="EMBL" id="AJIL01000153">
    <property type="protein sequence ID" value="KNE92810.1"/>
    <property type="molecule type" value="Genomic_DNA"/>
</dbReference>
<gene>
    <name evidence="2" type="ORF">PSTG_13791</name>
</gene>
<dbReference type="AlphaFoldDB" id="A0A0L0V0J8"/>
<reference evidence="3" key="1">
    <citation type="submission" date="2014-03" db="EMBL/GenBank/DDBJ databases">
        <title>The Genome Sequence of Puccinia striiformis f. sp. tritici PST-78.</title>
        <authorList>
            <consortium name="The Broad Institute Genome Sequencing Platform"/>
            <person name="Cuomo C."/>
            <person name="Hulbert S."/>
            <person name="Chen X."/>
            <person name="Walker B."/>
            <person name="Young S.K."/>
            <person name="Zeng Q."/>
            <person name="Gargeya S."/>
            <person name="Fitzgerald M."/>
            <person name="Haas B."/>
            <person name="Abouelleil A."/>
            <person name="Alvarado L."/>
            <person name="Arachchi H.M."/>
            <person name="Berlin A.M."/>
            <person name="Chapman S.B."/>
            <person name="Goldberg J."/>
            <person name="Griggs A."/>
            <person name="Gujja S."/>
            <person name="Hansen M."/>
            <person name="Howarth C."/>
            <person name="Imamovic A."/>
            <person name="Larimer J."/>
            <person name="McCowan C."/>
            <person name="Montmayeur A."/>
            <person name="Murphy C."/>
            <person name="Neiman D."/>
            <person name="Pearson M."/>
            <person name="Priest M."/>
            <person name="Roberts A."/>
            <person name="Saif S."/>
            <person name="Shea T."/>
            <person name="Sisk P."/>
            <person name="Sykes S."/>
            <person name="Wortman J."/>
            <person name="Nusbaum C."/>
            <person name="Birren B."/>
        </authorList>
    </citation>
    <scope>NUCLEOTIDE SEQUENCE [LARGE SCALE GENOMIC DNA]</scope>
    <source>
        <strain evidence="3">race PST-78</strain>
    </source>
</reference>
<feature type="compositionally biased region" description="Polar residues" evidence="1">
    <location>
        <begin position="22"/>
        <end position="33"/>
    </location>
</feature>
<organism evidence="2 3">
    <name type="scientific">Puccinia striiformis f. sp. tritici PST-78</name>
    <dbReference type="NCBI Taxonomy" id="1165861"/>
    <lineage>
        <taxon>Eukaryota</taxon>
        <taxon>Fungi</taxon>
        <taxon>Dikarya</taxon>
        <taxon>Basidiomycota</taxon>
        <taxon>Pucciniomycotina</taxon>
        <taxon>Pucciniomycetes</taxon>
        <taxon>Pucciniales</taxon>
        <taxon>Pucciniaceae</taxon>
        <taxon>Puccinia</taxon>
    </lineage>
</organism>